<accession>A0ACA9MPK6</accession>
<organism evidence="1 2">
    <name type="scientific">Scutellospora calospora</name>
    <dbReference type="NCBI Taxonomy" id="85575"/>
    <lineage>
        <taxon>Eukaryota</taxon>
        <taxon>Fungi</taxon>
        <taxon>Fungi incertae sedis</taxon>
        <taxon>Mucoromycota</taxon>
        <taxon>Glomeromycotina</taxon>
        <taxon>Glomeromycetes</taxon>
        <taxon>Diversisporales</taxon>
        <taxon>Gigasporaceae</taxon>
        <taxon>Scutellospora</taxon>
    </lineage>
</organism>
<evidence type="ECO:0000313" key="2">
    <source>
        <dbReference type="Proteomes" id="UP000789860"/>
    </source>
</evidence>
<dbReference type="Proteomes" id="UP000789860">
    <property type="component" value="Unassembled WGS sequence"/>
</dbReference>
<sequence length="382" mass="43199">CKTSRAEKKKLADDIDSEEDRIEIIPINEISSYISDIIDSLEDSILFSTFHIKLDEDILTSVGTDISIMAKLIVDEIEEGDNFKWVAPTALNFSTHFQGVGTVYFICSQSNEIERKYKDSNCKRTDQFSCNSKLNINIDIPATNAKVTLQHELVHEKLIDVTTPLEIRQEILENLNMDPKFYKHNEDHIISACALIEGQKKKEYDLCFQLETSYVTAIGFTTPLFGSLYNVTKVHCDAIYKTAKGQFELYGLVRNVEGAGFPLAYLILDISKAGDGTQERLHTEALQEYPFLIWDGSETQNIPENIPSLTLYNQTLVENTESSKDTEQCQEMKSKIALLDSLVNHLNIELTNNNLQHVEAVVNNLGCVFTIINDIEIAKARQ</sequence>
<gene>
    <name evidence="1" type="ORF">SCALOS_LOCUS7023</name>
</gene>
<dbReference type="EMBL" id="CAJVPM010014861">
    <property type="protein sequence ID" value="CAG8603857.1"/>
    <property type="molecule type" value="Genomic_DNA"/>
</dbReference>
<evidence type="ECO:0000313" key="1">
    <source>
        <dbReference type="EMBL" id="CAG8603857.1"/>
    </source>
</evidence>
<comment type="caution">
    <text evidence="1">The sequence shown here is derived from an EMBL/GenBank/DDBJ whole genome shotgun (WGS) entry which is preliminary data.</text>
</comment>
<name>A0ACA9MPK6_9GLOM</name>
<protein>
    <submittedName>
        <fullName evidence="1">11442_t:CDS:1</fullName>
    </submittedName>
</protein>
<feature type="non-terminal residue" evidence="1">
    <location>
        <position position="1"/>
    </location>
</feature>
<keyword evidence="2" id="KW-1185">Reference proteome</keyword>
<proteinExistence type="predicted"/>
<reference evidence="1" key="1">
    <citation type="submission" date="2021-06" db="EMBL/GenBank/DDBJ databases">
        <authorList>
            <person name="Kallberg Y."/>
            <person name="Tangrot J."/>
            <person name="Rosling A."/>
        </authorList>
    </citation>
    <scope>NUCLEOTIDE SEQUENCE</scope>
    <source>
        <strain evidence="1">AU212A</strain>
    </source>
</reference>